<dbReference type="CDD" id="cd07377">
    <property type="entry name" value="WHTH_GntR"/>
    <property type="match status" value="1"/>
</dbReference>
<feature type="coiled-coil region" evidence="4">
    <location>
        <begin position="99"/>
        <end position="126"/>
    </location>
</feature>
<dbReference type="PATRIC" id="fig|1234409.3.peg.770"/>
<evidence type="ECO:0000256" key="3">
    <source>
        <dbReference type="ARBA" id="ARBA00023163"/>
    </source>
</evidence>
<dbReference type="GO" id="GO:0003700">
    <property type="term" value="F:DNA-binding transcription factor activity"/>
    <property type="evidence" value="ECO:0007669"/>
    <property type="project" value="InterPro"/>
</dbReference>
<dbReference type="InterPro" id="IPR036390">
    <property type="entry name" value="WH_DNA-bd_sf"/>
</dbReference>
<evidence type="ECO:0000256" key="4">
    <source>
        <dbReference type="SAM" id="Coils"/>
    </source>
</evidence>
<dbReference type="SUPFAM" id="SSF46785">
    <property type="entry name" value="Winged helix' DNA-binding domain"/>
    <property type="match status" value="1"/>
</dbReference>
<dbReference type="PANTHER" id="PTHR43537">
    <property type="entry name" value="TRANSCRIPTIONAL REGULATOR, GNTR FAMILY"/>
    <property type="match status" value="1"/>
</dbReference>
<organism evidence="6 7">
    <name type="scientific">Catellicoccus marimammalium M35/04/3</name>
    <dbReference type="NCBI Taxonomy" id="1234409"/>
    <lineage>
        <taxon>Bacteria</taxon>
        <taxon>Bacillati</taxon>
        <taxon>Bacillota</taxon>
        <taxon>Bacilli</taxon>
        <taxon>Lactobacillales</taxon>
        <taxon>Enterococcaceae</taxon>
        <taxon>Catellicoccus</taxon>
    </lineage>
</organism>
<sequence length="221" mass="25762">MARSNNAEMKAYSYMKEQILSGIWPPTKHIVEQEVAEELGVSRSPIRRAITRLAGENLVQCEPNKGALICERVLGVQEIIDRICILEYMLCYHIRKMEREHLKVDTKEIRKEVAEIEETLEQEQSLSLLCHQMNNMLRSFCSEQKNQYFSTIMVNILQDICHLTDRHAQKKVRSVYKKIVEAIQSSAEILGENQEITLDKVMEATKVLRYHFNDIQILLLK</sequence>
<evidence type="ECO:0000313" key="7">
    <source>
        <dbReference type="Proteomes" id="UP000016057"/>
    </source>
</evidence>
<evidence type="ECO:0000256" key="1">
    <source>
        <dbReference type="ARBA" id="ARBA00023015"/>
    </source>
</evidence>
<keyword evidence="2" id="KW-0238">DNA-binding</keyword>
<evidence type="ECO:0000259" key="5">
    <source>
        <dbReference type="PROSITE" id="PS50949"/>
    </source>
</evidence>
<dbReference type="InterPro" id="IPR036388">
    <property type="entry name" value="WH-like_DNA-bd_sf"/>
</dbReference>
<protein>
    <submittedName>
        <fullName evidence="6">Transcriptional regulator, GntR family</fullName>
    </submittedName>
</protein>
<dbReference type="GO" id="GO:0003677">
    <property type="term" value="F:DNA binding"/>
    <property type="evidence" value="ECO:0007669"/>
    <property type="project" value="UniProtKB-KW"/>
</dbReference>
<feature type="domain" description="HTH gntR-type" evidence="5">
    <location>
        <begin position="5"/>
        <end position="72"/>
    </location>
</feature>
<dbReference type="STRING" id="1234409.C683_0819"/>
<dbReference type="RefSeq" id="WP_009490307.1">
    <property type="nucleotide sequence ID" value="NZ_AMYT01000017.1"/>
</dbReference>
<name>K8ZLR3_9ENTE</name>
<dbReference type="PROSITE" id="PS50949">
    <property type="entry name" value="HTH_GNTR"/>
    <property type="match status" value="1"/>
</dbReference>
<accession>K8ZLR3</accession>
<dbReference type="OrthoDB" id="368257at2"/>
<dbReference type="Proteomes" id="UP000016057">
    <property type="component" value="Unassembled WGS sequence"/>
</dbReference>
<dbReference type="Gene3D" id="1.10.10.10">
    <property type="entry name" value="Winged helix-like DNA-binding domain superfamily/Winged helix DNA-binding domain"/>
    <property type="match status" value="1"/>
</dbReference>
<keyword evidence="7" id="KW-1185">Reference proteome</keyword>
<reference evidence="6 7" key="1">
    <citation type="journal article" date="2013" name="Genome Announc.">
        <title>Draft Genome Sequence of Catellicoccus marimammalium, a Novel Species Commonly Found in Gull Feces.</title>
        <authorList>
            <person name="Weigand M.R."/>
            <person name="Ryu H."/>
            <person name="Bozcek L."/>
            <person name="Konstantinidis K.T."/>
            <person name="Santo Domingo J.W."/>
        </authorList>
    </citation>
    <scope>NUCLEOTIDE SEQUENCE [LARGE SCALE GENOMIC DNA]</scope>
    <source>
        <strain evidence="6 7">M35/04/3</strain>
    </source>
</reference>
<gene>
    <name evidence="6" type="ORF">C683_0819</name>
</gene>
<evidence type="ECO:0000256" key="2">
    <source>
        <dbReference type="ARBA" id="ARBA00023125"/>
    </source>
</evidence>
<dbReference type="AlphaFoldDB" id="K8ZLR3"/>
<keyword evidence="1" id="KW-0805">Transcription regulation</keyword>
<dbReference type="PANTHER" id="PTHR43537:SF24">
    <property type="entry name" value="GLUCONATE OPERON TRANSCRIPTIONAL REPRESSOR"/>
    <property type="match status" value="1"/>
</dbReference>
<evidence type="ECO:0000313" key="6">
    <source>
        <dbReference type="EMBL" id="EKU27488.1"/>
    </source>
</evidence>
<keyword evidence="4" id="KW-0175">Coiled coil</keyword>
<dbReference type="Pfam" id="PF00392">
    <property type="entry name" value="GntR"/>
    <property type="match status" value="1"/>
</dbReference>
<dbReference type="InterPro" id="IPR000524">
    <property type="entry name" value="Tscrpt_reg_HTH_GntR"/>
</dbReference>
<dbReference type="eggNOG" id="COG1802">
    <property type="taxonomic scope" value="Bacteria"/>
</dbReference>
<keyword evidence="3" id="KW-0804">Transcription</keyword>
<comment type="caution">
    <text evidence="6">The sequence shown here is derived from an EMBL/GenBank/DDBJ whole genome shotgun (WGS) entry which is preliminary data.</text>
</comment>
<dbReference type="SMART" id="SM00345">
    <property type="entry name" value="HTH_GNTR"/>
    <property type="match status" value="1"/>
</dbReference>
<dbReference type="EMBL" id="AMYT01000017">
    <property type="protein sequence ID" value="EKU27488.1"/>
    <property type="molecule type" value="Genomic_DNA"/>
</dbReference>
<proteinExistence type="predicted"/>